<evidence type="ECO:0000256" key="7">
    <source>
        <dbReference type="SAM" id="Phobius"/>
    </source>
</evidence>
<dbReference type="SUPFAM" id="SSF141371">
    <property type="entry name" value="PilZ domain-like"/>
    <property type="match status" value="1"/>
</dbReference>
<dbReference type="Gene3D" id="3.90.550.10">
    <property type="entry name" value="Spore Coat Polysaccharide Biosynthesis Protein SpsA, Chain A"/>
    <property type="match status" value="1"/>
</dbReference>
<evidence type="ECO:0000256" key="3">
    <source>
        <dbReference type="ARBA" id="ARBA00022679"/>
    </source>
</evidence>
<feature type="transmembrane region" description="Helical" evidence="7">
    <location>
        <begin position="456"/>
        <end position="480"/>
    </location>
</feature>
<keyword evidence="4 7" id="KW-0812">Transmembrane</keyword>
<evidence type="ECO:0000256" key="5">
    <source>
        <dbReference type="ARBA" id="ARBA00022989"/>
    </source>
</evidence>
<dbReference type="PANTHER" id="PTHR43867:SF2">
    <property type="entry name" value="CELLULOSE SYNTHASE CATALYTIC SUBUNIT A [UDP-FORMING]"/>
    <property type="match status" value="1"/>
</dbReference>
<dbReference type="PANTHER" id="PTHR43867">
    <property type="entry name" value="CELLULOSE SYNTHASE CATALYTIC SUBUNIT A [UDP-FORMING]"/>
    <property type="match status" value="1"/>
</dbReference>
<reference evidence="11" key="1">
    <citation type="journal article" date="2019" name="Int. J. Syst. Evol. Microbiol.">
        <title>The Global Catalogue of Microorganisms (GCM) 10K type strain sequencing project: providing services to taxonomists for standard genome sequencing and annotation.</title>
        <authorList>
            <consortium name="The Broad Institute Genomics Platform"/>
            <consortium name="The Broad Institute Genome Sequencing Center for Infectious Disease"/>
            <person name="Wu L."/>
            <person name="Ma J."/>
        </authorList>
    </citation>
    <scope>NUCLEOTIDE SEQUENCE [LARGE SCALE GENOMIC DNA]</scope>
    <source>
        <strain evidence="11">CCM 8924</strain>
    </source>
</reference>
<evidence type="ECO:0000313" key="11">
    <source>
        <dbReference type="Proteomes" id="UP001596158"/>
    </source>
</evidence>
<gene>
    <name evidence="10" type="ORF">ACFQGR_09065</name>
</gene>
<dbReference type="SUPFAM" id="SSF53448">
    <property type="entry name" value="Nucleotide-diphospho-sugar transferases"/>
    <property type="match status" value="1"/>
</dbReference>
<proteinExistence type="predicted"/>
<dbReference type="InterPro" id="IPR001173">
    <property type="entry name" value="Glyco_trans_2-like"/>
</dbReference>
<comment type="subcellular location">
    <subcellularLocation>
        <location evidence="1">Membrane</location>
        <topology evidence="1">Multi-pass membrane protein</topology>
    </subcellularLocation>
</comment>
<feature type="domain" description="PilZ" evidence="8">
    <location>
        <begin position="516"/>
        <end position="612"/>
    </location>
</feature>
<dbReference type="Proteomes" id="UP001596158">
    <property type="component" value="Unassembled WGS sequence"/>
</dbReference>
<feature type="transmembrane region" description="Helical" evidence="7">
    <location>
        <begin position="486"/>
        <end position="511"/>
    </location>
</feature>
<comment type="caution">
    <text evidence="10">The sequence shown here is derived from an EMBL/GenBank/DDBJ whole genome shotgun (WGS) entry which is preliminary data.</text>
</comment>
<dbReference type="Pfam" id="PF13632">
    <property type="entry name" value="Glyco_trans_2_3"/>
    <property type="match status" value="1"/>
</dbReference>
<organism evidence="10 11">
    <name type="scientific">Weissella sagaensis</name>
    <dbReference type="NCBI Taxonomy" id="2559928"/>
    <lineage>
        <taxon>Bacteria</taxon>
        <taxon>Bacillati</taxon>
        <taxon>Bacillota</taxon>
        <taxon>Bacilli</taxon>
        <taxon>Lactobacillales</taxon>
        <taxon>Lactobacillaceae</taxon>
        <taxon>Weissella</taxon>
    </lineage>
</organism>
<evidence type="ECO:0000259" key="9">
    <source>
        <dbReference type="Pfam" id="PF13632"/>
    </source>
</evidence>
<protein>
    <submittedName>
        <fullName evidence="10">Glycosyltransferase family 2 protein</fullName>
    </submittedName>
</protein>
<sequence>MQLKLYKKVLSILAVVLTIIYLIWRIFFTIPSYQHHEFAFVFAIALLVSEIISNFTAFILIFLRLRFNKKHNNELALPEISQYTKWPDIDVIIVTHDEEISLLQKTVNAAANMTPGYEQKVNIVIADDGNRLAVEKLAMDYHVKYIDMPEKNNAAKAGNINHALQQLSAPLVAVFDADMIPFKTFLLHSIPYFIKNDYEQQEDENIKKLGFLQTPQSFYNADIFQYNLFSEKTATNEQDFFSRDINVLNGSNGAAIFTGSNAVFSRDAINDAGGFPEKTLTEDFELGVRINMANYTSMATEIPESSGITPMDVKSVIKQRIRWARGVTQSARNIHIFFNRKLPFINRMILTNVYLYWWSFMRRLLFILAPILFAIWHVQVVDANFWVLLLFWAPGYFLLHYVMGMSNTNIRGERWGEIQETFFAPYLWLPVLLETFGIKQTKFKVTDKNNGQSTRALLYGVPYLILWLLDVWALIVFNYGKWGSEIMYGAVISFWLLTHLVNLTFSLYLAWGRQINRKFERFAREIHGIIINNDQVESVIETIDVSDRGLSFKSPGPLLLRIGDHVMGTLYYNDESIQFTGIIRVTYSNNKYGLSIENMTDENQNKFYSLIYDGQNMSLPWKQDAWMTIYDALLINMIYHLKNSWHRISTKRNG</sequence>
<evidence type="ECO:0000259" key="8">
    <source>
        <dbReference type="Pfam" id="PF07238"/>
    </source>
</evidence>
<evidence type="ECO:0000256" key="2">
    <source>
        <dbReference type="ARBA" id="ARBA00022676"/>
    </source>
</evidence>
<evidence type="ECO:0000256" key="4">
    <source>
        <dbReference type="ARBA" id="ARBA00022692"/>
    </source>
</evidence>
<dbReference type="InterPro" id="IPR050321">
    <property type="entry name" value="Glycosyltr_2/OpgH_subfam"/>
</dbReference>
<evidence type="ECO:0000256" key="1">
    <source>
        <dbReference type="ARBA" id="ARBA00004141"/>
    </source>
</evidence>
<dbReference type="EMBL" id="JBHSSG010000014">
    <property type="protein sequence ID" value="MFC6179519.1"/>
    <property type="molecule type" value="Genomic_DNA"/>
</dbReference>
<keyword evidence="3" id="KW-0808">Transferase</keyword>
<feature type="transmembrane region" description="Helical" evidence="7">
    <location>
        <begin position="9"/>
        <end position="27"/>
    </location>
</feature>
<feature type="transmembrane region" description="Helical" evidence="7">
    <location>
        <begin position="355"/>
        <end position="377"/>
    </location>
</feature>
<dbReference type="CDD" id="cd06421">
    <property type="entry name" value="CESA_CelA_like"/>
    <property type="match status" value="1"/>
</dbReference>
<evidence type="ECO:0000256" key="6">
    <source>
        <dbReference type="ARBA" id="ARBA00023136"/>
    </source>
</evidence>
<keyword evidence="2" id="KW-0328">Glycosyltransferase</keyword>
<keyword evidence="11" id="KW-1185">Reference proteome</keyword>
<dbReference type="Pfam" id="PF07238">
    <property type="entry name" value="PilZ"/>
    <property type="match status" value="1"/>
</dbReference>
<dbReference type="InterPro" id="IPR029044">
    <property type="entry name" value="Nucleotide-diphossugar_trans"/>
</dbReference>
<name>A0ABW1RVI3_9LACO</name>
<feature type="transmembrane region" description="Helical" evidence="7">
    <location>
        <begin position="383"/>
        <end position="402"/>
    </location>
</feature>
<dbReference type="RefSeq" id="WP_042492585.1">
    <property type="nucleotide sequence ID" value="NZ_BJDT01000006.1"/>
</dbReference>
<accession>A0ABW1RVI3</accession>
<keyword evidence="5 7" id="KW-1133">Transmembrane helix</keyword>
<keyword evidence="6 7" id="KW-0472">Membrane</keyword>
<dbReference type="InterPro" id="IPR009875">
    <property type="entry name" value="PilZ_domain"/>
</dbReference>
<feature type="domain" description="Glycosyltransferase 2-like" evidence="9">
    <location>
        <begin position="208"/>
        <end position="386"/>
    </location>
</feature>
<feature type="transmembrane region" description="Helical" evidence="7">
    <location>
        <begin position="39"/>
        <end position="63"/>
    </location>
</feature>
<dbReference type="Gene3D" id="2.40.10.220">
    <property type="entry name" value="predicted glycosyltransferase like domains"/>
    <property type="match status" value="1"/>
</dbReference>
<evidence type="ECO:0000313" key="10">
    <source>
        <dbReference type="EMBL" id="MFC6179519.1"/>
    </source>
</evidence>